<comment type="similarity">
    <text evidence="1 9 10">Belongs to the DNA mismatch repair MutS family.</text>
</comment>
<dbReference type="Pfam" id="PF00488">
    <property type="entry name" value="MutS_V"/>
    <property type="match status" value="1"/>
</dbReference>
<dbReference type="AlphaFoldDB" id="A0A1V2EV91"/>
<dbReference type="PROSITE" id="PS00486">
    <property type="entry name" value="DNA_MISMATCH_REPAIR_2"/>
    <property type="match status" value="1"/>
</dbReference>
<evidence type="ECO:0000256" key="11">
    <source>
        <dbReference type="SAM" id="MobiDB-lite"/>
    </source>
</evidence>
<evidence type="ECO:0000256" key="2">
    <source>
        <dbReference type="ARBA" id="ARBA00021982"/>
    </source>
</evidence>
<evidence type="ECO:0000256" key="6">
    <source>
        <dbReference type="ARBA" id="ARBA00023125"/>
    </source>
</evidence>
<dbReference type="InterPro" id="IPR016151">
    <property type="entry name" value="DNA_mismatch_repair_MutS_N"/>
</dbReference>
<keyword evidence="7 9" id="KW-0234">DNA repair</keyword>
<dbReference type="GO" id="GO:0005829">
    <property type="term" value="C:cytosol"/>
    <property type="evidence" value="ECO:0007669"/>
    <property type="project" value="TreeGrafter"/>
</dbReference>
<evidence type="ECO:0000256" key="5">
    <source>
        <dbReference type="ARBA" id="ARBA00022840"/>
    </source>
</evidence>
<dbReference type="InterPro" id="IPR005748">
    <property type="entry name" value="DNA_mismatch_repair_MutS"/>
</dbReference>
<dbReference type="SMART" id="SM00533">
    <property type="entry name" value="MUTSd"/>
    <property type="match status" value="1"/>
</dbReference>
<comment type="caution">
    <text evidence="13">The sequence shown here is derived from an EMBL/GenBank/DDBJ whole genome shotgun (WGS) entry which is preliminary data.</text>
</comment>
<keyword evidence="6 9" id="KW-0238">DNA-binding</keyword>
<dbReference type="SUPFAM" id="SSF48334">
    <property type="entry name" value="DNA repair protein MutS, domain III"/>
    <property type="match status" value="1"/>
</dbReference>
<accession>A0A1V2EV91</accession>
<dbReference type="FunFam" id="3.40.1170.10:FF:000001">
    <property type="entry name" value="DNA mismatch repair protein MutS"/>
    <property type="match status" value="1"/>
</dbReference>
<keyword evidence="4 9" id="KW-0227">DNA damage</keyword>
<evidence type="ECO:0000256" key="10">
    <source>
        <dbReference type="RuleBase" id="RU003756"/>
    </source>
</evidence>
<dbReference type="SUPFAM" id="SSF55271">
    <property type="entry name" value="DNA repair protein MutS, domain I"/>
    <property type="match status" value="1"/>
</dbReference>
<keyword evidence="5 9" id="KW-0067">ATP-binding</keyword>
<feature type="binding site" evidence="9">
    <location>
        <begin position="650"/>
        <end position="657"/>
    </location>
    <ligand>
        <name>ATP</name>
        <dbReference type="ChEBI" id="CHEBI:30616"/>
    </ligand>
</feature>
<dbReference type="InterPro" id="IPR007861">
    <property type="entry name" value="DNA_mismatch_repair_MutS_clamp"/>
</dbReference>
<dbReference type="EMBL" id="MPSB01000004">
    <property type="protein sequence ID" value="ONF96592.1"/>
    <property type="molecule type" value="Genomic_DNA"/>
</dbReference>
<evidence type="ECO:0000313" key="13">
    <source>
        <dbReference type="EMBL" id="ONF96592.1"/>
    </source>
</evidence>
<dbReference type="PANTHER" id="PTHR11361:SF34">
    <property type="entry name" value="DNA MISMATCH REPAIR PROTEIN MSH1, MITOCHONDRIAL"/>
    <property type="match status" value="1"/>
</dbReference>
<dbReference type="NCBIfam" id="NF003810">
    <property type="entry name" value="PRK05399.1"/>
    <property type="match status" value="1"/>
</dbReference>
<dbReference type="CDD" id="cd03284">
    <property type="entry name" value="ABC_MutS1"/>
    <property type="match status" value="1"/>
</dbReference>
<dbReference type="HAMAP" id="MF_00096">
    <property type="entry name" value="MutS"/>
    <property type="match status" value="1"/>
</dbReference>
<dbReference type="GO" id="GO:0003684">
    <property type="term" value="F:damaged DNA binding"/>
    <property type="evidence" value="ECO:0007669"/>
    <property type="project" value="UniProtKB-UniRule"/>
</dbReference>
<dbReference type="SUPFAM" id="SSF53150">
    <property type="entry name" value="DNA repair protein MutS, domain II"/>
    <property type="match status" value="1"/>
</dbReference>
<dbReference type="GO" id="GO:0005524">
    <property type="term" value="F:ATP binding"/>
    <property type="evidence" value="ECO:0007669"/>
    <property type="project" value="UniProtKB-UniRule"/>
</dbReference>
<name>A0A1V2EV91_9SPHN</name>
<evidence type="ECO:0000256" key="4">
    <source>
        <dbReference type="ARBA" id="ARBA00022763"/>
    </source>
</evidence>
<dbReference type="STRING" id="1915074.SPHI_13790"/>
<dbReference type="InterPro" id="IPR036187">
    <property type="entry name" value="DNA_mismatch_repair_MutS_sf"/>
</dbReference>
<dbReference type="InterPro" id="IPR017261">
    <property type="entry name" value="DNA_mismatch_repair_MutS/MSH"/>
</dbReference>
<evidence type="ECO:0000259" key="12">
    <source>
        <dbReference type="PROSITE" id="PS00486"/>
    </source>
</evidence>
<dbReference type="InterPro" id="IPR007860">
    <property type="entry name" value="DNA_mmatch_repair_MutS_con_dom"/>
</dbReference>
<dbReference type="Proteomes" id="UP000188729">
    <property type="component" value="Unassembled WGS sequence"/>
</dbReference>
<dbReference type="Pfam" id="PF05192">
    <property type="entry name" value="MutS_III"/>
    <property type="match status" value="1"/>
</dbReference>
<dbReference type="InterPro" id="IPR045076">
    <property type="entry name" value="MutS"/>
</dbReference>
<dbReference type="GO" id="GO:0140664">
    <property type="term" value="F:ATP-dependent DNA damage sensor activity"/>
    <property type="evidence" value="ECO:0007669"/>
    <property type="project" value="InterPro"/>
</dbReference>
<dbReference type="Gene3D" id="3.30.420.110">
    <property type="entry name" value="MutS, connector domain"/>
    <property type="match status" value="1"/>
</dbReference>
<dbReference type="SMART" id="SM00534">
    <property type="entry name" value="MUTSac"/>
    <property type="match status" value="1"/>
</dbReference>
<dbReference type="Pfam" id="PF05188">
    <property type="entry name" value="MutS_II"/>
    <property type="match status" value="1"/>
</dbReference>
<evidence type="ECO:0000256" key="7">
    <source>
        <dbReference type="ARBA" id="ARBA00023204"/>
    </source>
</evidence>
<dbReference type="GO" id="GO:0006298">
    <property type="term" value="P:mismatch repair"/>
    <property type="evidence" value="ECO:0007669"/>
    <property type="project" value="UniProtKB-UniRule"/>
</dbReference>
<keyword evidence="14" id="KW-1185">Reference proteome</keyword>
<dbReference type="InterPro" id="IPR007695">
    <property type="entry name" value="DNA_mismatch_repair_MutS-lik_N"/>
</dbReference>
<dbReference type="Pfam" id="PF05190">
    <property type="entry name" value="MutS_IV"/>
    <property type="match status" value="1"/>
</dbReference>
<dbReference type="GO" id="GO:0030983">
    <property type="term" value="F:mismatched DNA binding"/>
    <property type="evidence" value="ECO:0007669"/>
    <property type="project" value="InterPro"/>
</dbReference>
<dbReference type="InterPro" id="IPR000432">
    <property type="entry name" value="DNA_mismatch_repair_MutS_C"/>
</dbReference>
<dbReference type="InterPro" id="IPR036678">
    <property type="entry name" value="MutS_con_dom_sf"/>
</dbReference>
<dbReference type="Pfam" id="PF01624">
    <property type="entry name" value="MutS_I"/>
    <property type="match status" value="1"/>
</dbReference>
<evidence type="ECO:0000256" key="3">
    <source>
        <dbReference type="ARBA" id="ARBA00022741"/>
    </source>
</evidence>
<evidence type="ECO:0000313" key="14">
    <source>
        <dbReference type="Proteomes" id="UP000188729"/>
    </source>
</evidence>
<dbReference type="PANTHER" id="PTHR11361">
    <property type="entry name" value="DNA MISMATCH REPAIR PROTEIN MUTS FAMILY MEMBER"/>
    <property type="match status" value="1"/>
</dbReference>
<protein>
    <recommendedName>
        <fullName evidence="2 9">DNA mismatch repair protein MutS</fullName>
    </recommendedName>
</protein>
<dbReference type="InterPro" id="IPR027417">
    <property type="entry name" value="P-loop_NTPase"/>
</dbReference>
<organism evidence="13 14">
    <name type="scientific">Sphingomonas jeddahensis</name>
    <dbReference type="NCBI Taxonomy" id="1915074"/>
    <lineage>
        <taxon>Bacteria</taxon>
        <taxon>Pseudomonadati</taxon>
        <taxon>Pseudomonadota</taxon>
        <taxon>Alphaproteobacteria</taxon>
        <taxon>Sphingomonadales</taxon>
        <taxon>Sphingomonadaceae</taxon>
        <taxon>Sphingomonas</taxon>
    </lineage>
</organism>
<proteinExistence type="inferred from homology"/>
<sequence>MPDPTAPTPMMAQYLALKEEAGDCLLFYRMGDFFELFFEDARVASGVLDIALTARGEHAGEKIPMCGVPVHSATAYLQRLIKAGHRVAIAEQTESPEAARKARGSKALVNRAIVRFVTAGTLTEEALLDSRAANWCVAVGEAAGGVAIAAADVSTGRFEVIACSPQALGAELARLAAAEVIAGEGGDVPATVWRPREDFDSGRGEERLKRLYGVATLDGFGQFDRAMLAAAGGLVAYLDHNGKGSLPFLRAPVIRRSAETMAIDAATRDSLELTCTQAGTRKGSLLDAVDRTVTGAGARLLAADLGAPLMERGAIEVRLALVAAFHDDPDARARLRERLRALPDIGRAIGRLAAGRGSPRDLGQLRDGLDGAWLLAEQLSTVRTLSPVRAEPVEARAEREALGARPSTGSGRTGEGGDLLSQLTPKLRGHGELIDLLKRALVPAPPIETSDGGYIAEGYDAALDDLRDAGSGGRRAIAALEARYRTEAGINALKIRHNNVLGYHVEVPAKNADVLMKPDSGFTHRQTMAGAVRFNAPELHEVASRVTQAGAHAVAAEAAHLEDLVAAALAQAEPIAATADALARLDVAAGLAERAAEGGWARPSLVEHPCFEIVGGRHPVVEAAVAKSGERFVANDCALSEGSRLWLVTGPNMGGKSTFLRQNALIAVLAQAGSYVPAASATLGLVDRLFSRVGASDNLARGRSTFMVEMVETAAILAQATLNSFVILDEVGRGTSTYDGLAIAWAVVEAIHEDNRCRCLFATHYHELTRLAERCDALSLHHVRAREWKGELVLLHEVAEGPADRSYGLAVARLAGMPPATVARAKAVLAKLEAGRAKTGGLAAGLDDLPLFAAAAAVIEEARDPLREAVEGLDVDTLSPREALDQLYRLKALVREG</sequence>
<evidence type="ECO:0000256" key="9">
    <source>
        <dbReference type="HAMAP-Rule" id="MF_00096"/>
    </source>
</evidence>
<feature type="domain" description="DNA mismatch repair proteins mutS family" evidence="12">
    <location>
        <begin position="724"/>
        <end position="740"/>
    </location>
</feature>
<dbReference type="Gene3D" id="6.10.140.430">
    <property type="match status" value="1"/>
</dbReference>
<comment type="function">
    <text evidence="8 9">This protein is involved in the repair of mismatches in DNA. It is possible that it carries out the mismatch recognition step. This protein has a weak ATPase activity.</text>
</comment>
<dbReference type="PIRSF" id="PIRSF037677">
    <property type="entry name" value="DNA_mis_repair_Msh6"/>
    <property type="match status" value="1"/>
</dbReference>
<evidence type="ECO:0000256" key="8">
    <source>
        <dbReference type="ARBA" id="ARBA00024647"/>
    </source>
</evidence>
<gene>
    <name evidence="9 13" type="primary">mutS</name>
    <name evidence="13" type="ORF">SPHI_13790</name>
</gene>
<feature type="region of interest" description="Disordered" evidence="11">
    <location>
        <begin position="394"/>
        <end position="418"/>
    </location>
</feature>
<evidence type="ECO:0000256" key="1">
    <source>
        <dbReference type="ARBA" id="ARBA00006271"/>
    </source>
</evidence>
<dbReference type="Gene3D" id="1.10.1420.10">
    <property type="match status" value="2"/>
</dbReference>
<dbReference type="InterPro" id="IPR007696">
    <property type="entry name" value="DNA_mismatch_repair_MutS_core"/>
</dbReference>
<dbReference type="SUPFAM" id="SSF52540">
    <property type="entry name" value="P-loop containing nucleoside triphosphate hydrolases"/>
    <property type="match status" value="1"/>
</dbReference>
<dbReference type="Gene3D" id="3.40.50.300">
    <property type="entry name" value="P-loop containing nucleotide triphosphate hydrolases"/>
    <property type="match status" value="1"/>
</dbReference>
<reference evidence="13 14" key="1">
    <citation type="submission" date="2016-11" db="EMBL/GenBank/DDBJ databases">
        <title>Genome sequence of Sphingomonas jeddahensis G39.</title>
        <authorList>
            <person name="Poehlein A."/>
            <person name="Wuebbeler J.H."/>
            <person name="Steinbuechel A."/>
            <person name="Daniel R."/>
        </authorList>
    </citation>
    <scope>NUCLEOTIDE SEQUENCE [LARGE SCALE GENOMIC DNA]</scope>
    <source>
        <strain evidence="13 14">G39</strain>
    </source>
</reference>
<keyword evidence="3 9" id="KW-0547">Nucleotide-binding</keyword>
<dbReference type="Gene3D" id="3.40.1170.10">
    <property type="entry name" value="DNA repair protein MutS, domain I"/>
    <property type="match status" value="1"/>
</dbReference>